<dbReference type="EMBL" id="QRGA01000008">
    <property type="protein sequence ID" value="RDU97967.1"/>
    <property type="molecule type" value="Genomic_DNA"/>
</dbReference>
<dbReference type="GO" id="GO:0030246">
    <property type="term" value="F:carbohydrate binding"/>
    <property type="evidence" value="ECO:0007669"/>
    <property type="project" value="TreeGrafter"/>
</dbReference>
<evidence type="ECO:0000256" key="1">
    <source>
        <dbReference type="ARBA" id="ARBA00004418"/>
    </source>
</evidence>
<evidence type="ECO:0000259" key="3">
    <source>
        <dbReference type="Pfam" id="PF13407"/>
    </source>
</evidence>
<keyword evidence="5" id="KW-1185">Reference proteome</keyword>
<proteinExistence type="inferred from homology"/>
<sequence length="367" mass="39058">MTSERDEAQDQLKGDAVDGMTNRMRRGLLQGAGLGAALAMMGGMVSPAQAAEAAFPSHKRWKIVFVNHVTTNPFFVPTQYGIQDACSILNMDYQWTGSANADVGEMVNAMNAAIAAKADAIAVPIVDPKAFNGPIQKALDAGIPVFSYNADAPRGTSNPRLAYIGQDLYQSGYQMGERIVSLVDEGLVALFIATPGQLNIQPRLDGASDAIKKSGKKIEIQTIATGATVNEELSKIKSFYLGHQNVKGMFAVDAGSTQGVAQVIKESNLVGKVHGGGFDLLPTTVQLIHDGFLDFTIDQQPYVQGFYTVVEAFTYLASGGLVGPADVNSGLKFVTKSTVDPYLNTSTRYEGKSTKAQIVPRSGPIKS</sequence>
<dbReference type="PANTHER" id="PTHR30036">
    <property type="entry name" value="D-XYLOSE-BINDING PERIPLASMIC PROTEIN"/>
    <property type="match status" value="1"/>
</dbReference>
<dbReference type="AlphaFoldDB" id="A0A3D8JXX7"/>
<evidence type="ECO:0000256" key="2">
    <source>
        <dbReference type="ARBA" id="ARBA00007639"/>
    </source>
</evidence>
<evidence type="ECO:0000313" key="5">
    <source>
        <dbReference type="Proteomes" id="UP000256838"/>
    </source>
</evidence>
<dbReference type="CDD" id="cd19965">
    <property type="entry name" value="PBP1_ABC_sugar_binding-like"/>
    <property type="match status" value="1"/>
</dbReference>
<dbReference type="GO" id="GO:0030288">
    <property type="term" value="C:outer membrane-bounded periplasmic space"/>
    <property type="evidence" value="ECO:0007669"/>
    <property type="project" value="TreeGrafter"/>
</dbReference>
<dbReference type="RefSeq" id="WP_115534493.1">
    <property type="nucleotide sequence ID" value="NZ_QRGA01000008.1"/>
</dbReference>
<dbReference type="PANTHER" id="PTHR30036:SF7">
    <property type="entry name" value="ABC TRANSPORTER PERIPLASMIC-BINDING PROTEIN YPHF"/>
    <property type="match status" value="1"/>
</dbReference>
<dbReference type="Pfam" id="PF13407">
    <property type="entry name" value="Peripla_BP_4"/>
    <property type="match status" value="1"/>
</dbReference>
<accession>A0A3D8JXX7</accession>
<dbReference type="OrthoDB" id="257716at2"/>
<dbReference type="PROSITE" id="PS51318">
    <property type="entry name" value="TAT"/>
    <property type="match status" value="1"/>
</dbReference>
<protein>
    <submittedName>
        <fullName evidence="4">Sugar ABC transporter substrate-binding protein</fullName>
    </submittedName>
</protein>
<dbReference type="InterPro" id="IPR028082">
    <property type="entry name" value="Peripla_BP_I"/>
</dbReference>
<dbReference type="InterPro" id="IPR025997">
    <property type="entry name" value="SBP_2_dom"/>
</dbReference>
<gene>
    <name evidence="4" type="ORF">DWV00_15665</name>
</gene>
<evidence type="ECO:0000313" key="4">
    <source>
        <dbReference type="EMBL" id="RDU97967.1"/>
    </source>
</evidence>
<comment type="subcellular location">
    <subcellularLocation>
        <location evidence="1">Periplasm</location>
    </subcellularLocation>
</comment>
<organism evidence="4 5">
    <name type="scientific">Trinickia dinghuensis</name>
    <dbReference type="NCBI Taxonomy" id="2291023"/>
    <lineage>
        <taxon>Bacteria</taxon>
        <taxon>Pseudomonadati</taxon>
        <taxon>Pseudomonadota</taxon>
        <taxon>Betaproteobacteria</taxon>
        <taxon>Burkholderiales</taxon>
        <taxon>Burkholderiaceae</taxon>
        <taxon>Trinickia</taxon>
    </lineage>
</organism>
<dbReference type="SUPFAM" id="SSF53822">
    <property type="entry name" value="Periplasmic binding protein-like I"/>
    <property type="match status" value="1"/>
</dbReference>
<comment type="similarity">
    <text evidence="2">Belongs to the bacterial solute-binding protein 2 family.</text>
</comment>
<dbReference type="Gene3D" id="3.40.50.2300">
    <property type="match status" value="2"/>
</dbReference>
<comment type="caution">
    <text evidence="4">The sequence shown here is derived from an EMBL/GenBank/DDBJ whole genome shotgun (WGS) entry which is preliminary data.</text>
</comment>
<reference evidence="4 5" key="1">
    <citation type="submission" date="2018-08" db="EMBL/GenBank/DDBJ databases">
        <title>Paraburkholderia sp. DHOM06 isolated from forest soil.</title>
        <authorList>
            <person name="Gao Z.-H."/>
            <person name="Qiu L.-H."/>
        </authorList>
    </citation>
    <scope>NUCLEOTIDE SEQUENCE [LARGE SCALE GENOMIC DNA]</scope>
    <source>
        <strain evidence="4 5">DHOM06</strain>
    </source>
</reference>
<dbReference type="InterPro" id="IPR006311">
    <property type="entry name" value="TAT_signal"/>
</dbReference>
<dbReference type="Proteomes" id="UP000256838">
    <property type="component" value="Unassembled WGS sequence"/>
</dbReference>
<dbReference type="InterPro" id="IPR050555">
    <property type="entry name" value="Bact_Solute-Bind_Prot2"/>
</dbReference>
<name>A0A3D8JXX7_9BURK</name>
<feature type="domain" description="Periplasmic binding protein" evidence="3">
    <location>
        <begin position="63"/>
        <end position="316"/>
    </location>
</feature>